<feature type="compositionally biased region" description="Basic residues" evidence="1">
    <location>
        <begin position="32"/>
        <end position="43"/>
    </location>
</feature>
<dbReference type="Proteomes" id="UP000618795">
    <property type="component" value="Unassembled WGS sequence"/>
</dbReference>
<dbReference type="AlphaFoldDB" id="A0A918I671"/>
<feature type="region of interest" description="Disordered" evidence="1">
    <location>
        <begin position="20"/>
        <end position="49"/>
    </location>
</feature>
<comment type="caution">
    <text evidence="2">The sequence shown here is derived from an EMBL/GenBank/DDBJ whole genome shotgun (WGS) entry which is preliminary data.</text>
</comment>
<feature type="compositionally biased region" description="Basic and acidic residues" evidence="1">
    <location>
        <begin position="20"/>
        <end position="30"/>
    </location>
</feature>
<reference evidence="2" key="2">
    <citation type="submission" date="2020-09" db="EMBL/GenBank/DDBJ databases">
        <authorList>
            <person name="Sun Q."/>
            <person name="Ohkuma M."/>
        </authorList>
    </citation>
    <scope>NUCLEOTIDE SEQUENCE</scope>
    <source>
        <strain evidence="2">JCM 4369</strain>
    </source>
</reference>
<sequence>MGKPDARRLDRAVQQTARKLEAVRNRELRPRAPPRARSHRVRRVQPAPG</sequence>
<evidence type="ECO:0000313" key="3">
    <source>
        <dbReference type="Proteomes" id="UP000618795"/>
    </source>
</evidence>
<protein>
    <submittedName>
        <fullName evidence="2">Uncharacterized protein</fullName>
    </submittedName>
</protein>
<accession>A0A918I671</accession>
<evidence type="ECO:0000313" key="2">
    <source>
        <dbReference type="EMBL" id="GGU76335.1"/>
    </source>
</evidence>
<keyword evidence="3" id="KW-1185">Reference proteome</keyword>
<proteinExistence type="predicted"/>
<reference evidence="2" key="1">
    <citation type="journal article" date="2014" name="Int. J. Syst. Evol. Microbiol.">
        <title>Complete genome sequence of Corynebacterium casei LMG S-19264T (=DSM 44701T), isolated from a smear-ripened cheese.</title>
        <authorList>
            <consortium name="US DOE Joint Genome Institute (JGI-PGF)"/>
            <person name="Walter F."/>
            <person name="Albersmeier A."/>
            <person name="Kalinowski J."/>
            <person name="Ruckert C."/>
        </authorList>
    </citation>
    <scope>NUCLEOTIDE SEQUENCE</scope>
    <source>
        <strain evidence="2">JCM 4369</strain>
    </source>
</reference>
<organism evidence="2 3">
    <name type="scientific">Streptomyces filipinensis</name>
    <dbReference type="NCBI Taxonomy" id="66887"/>
    <lineage>
        <taxon>Bacteria</taxon>
        <taxon>Bacillati</taxon>
        <taxon>Actinomycetota</taxon>
        <taxon>Actinomycetes</taxon>
        <taxon>Kitasatosporales</taxon>
        <taxon>Streptomycetaceae</taxon>
        <taxon>Streptomyces</taxon>
    </lineage>
</organism>
<name>A0A918I671_9ACTN</name>
<evidence type="ECO:0000256" key="1">
    <source>
        <dbReference type="SAM" id="MobiDB-lite"/>
    </source>
</evidence>
<dbReference type="EMBL" id="BMTD01000001">
    <property type="protein sequence ID" value="GGU76335.1"/>
    <property type="molecule type" value="Genomic_DNA"/>
</dbReference>
<gene>
    <name evidence="2" type="ORF">GCM10010260_05680</name>
</gene>